<gene>
    <name evidence="3" type="primary">LOC105361942</name>
</gene>
<proteinExistence type="predicted"/>
<organism evidence="2 3">
    <name type="scientific">Ceratosolen solmsi marchali</name>
    <dbReference type="NCBI Taxonomy" id="326594"/>
    <lineage>
        <taxon>Eukaryota</taxon>
        <taxon>Metazoa</taxon>
        <taxon>Ecdysozoa</taxon>
        <taxon>Arthropoda</taxon>
        <taxon>Hexapoda</taxon>
        <taxon>Insecta</taxon>
        <taxon>Pterygota</taxon>
        <taxon>Neoptera</taxon>
        <taxon>Endopterygota</taxon>
        <taxon>Hymenoptera</taxon>
        <taxon>Apocrita</taxon>
        <taxon>Proctotrupomorpha</taxon>
        <taxon>Chalcidoidea</taxon>
        <taxon>Agaonidae</taxon>
        <taxon>Agaoninae</taxon>
        <taxon>Ceratosolen</taxon>
    </lineage>
</organism>
<dbReference type="AlphaFoldDB" id="A0AAJ6YGE6"/>
<name>A0AAJ6YGE6_9HYME</name>
<dbReference type="RefSeq" id="XP_011497560.1">
    <property type="nucleotide sequence ID" value="XM_011499258.1"/>
</dbReference>
<dbReference type="GeneID" id="105361942"/>
<feature type="region of interest" description="Disordered" evidence="1">
    <location>
        <begin position="1"/>
        <end position="54"/>
    </location>
</feature>
<evidence type="ECO:0000313" key="2">
    <source>
        <dbReference type="Proteomes" id="UP000695007"/>
    </source>
</evidence>
<dbReference type="KEGG" id="csol:105361942"/>
<evidence type="ECO:0000256" key="1">
    <source>
        <dbReference type="SAM" id="MobiDB-lite"/>
    </source>
</evidence>
<feature type="compositionally biased region" description="Acidic residues" evidence="1">
    <location>
        <begin position="1"/>
        <end position="11"/>
    </location>
</feature>
<feature type="compositionally biased region" description="Basic and acidic residues" evidence="1">
    <location>
        <begin position="42"/>
        <end position="54"/>
    </location>
</feature>
<accession>A0AAJ6YGE6</accession>
<evidence type="ECO:0000313" key="3">
    <source>
        <dbReference type="RefSeq" id="XP_011497560.1"/>
    </source>
</evidence>
<keyword evidence="2" id="KW-1185">Reference proteome</keyword>
<dbReference type="Proteomes" id="UP000695007">
    <property type="component" value="Unplaced"/>
</dbReference>
<feature type="compositionally biased region" description="Polar residues" evidence="1">
    <location>
        <begin position="28"/>
        <end position="39"/>
    </location>
</feature>
<sequence length="209" mass="23491">MATDMEESDTDEHEKPGPAKRQRLAAQSVVNHNENNQIAQEPENHVEVIDEEEERRAGEKLRCWQTCQVAMGVIDNFMNCVFENCMMTPAYHLQYDSDLLLDNEMEDTAVTMAIYNHGLVRSQNFSRPPSLISERLSNIPQTSIHTQTSSTTRSSETLLITDSELASTSAEGDCLNDTYDSDHQQDFLDRAVAEAIKKKGLSTLSVDYG</sequence>
<protein>
    <submittedName>
        <fullName evidence="3">Uncharacterized protein LOC105361942</fullName>
    </submittedName>
</protein>
<reference evidence="3" key="1">
    <citation type="submission" date="2025-08" db="UniProtKB">
        <authorList>
            <consortium name="RefSeq"/>
        </authorList>
    </citation>
    <scope>IDENTIFICATION</scope>
</reference>